<evidence type="ECO:0000256" key="4">
    <source>
        <dbReference type="ARBA" id="ARBA00022842"/>
    </source>
</evidence>
<protein>
    <recommendedName>
        <fullName evidence="6">Terpene synthase</fullName>
        <ecNumber evidence="6">4.2.3.-</ecNumber>
    </recommendedName>
</protein>
<dbReference type="PANTHER" id="PTHR35201">
    <property type="entry name" value="TERPENE SYNTHASE"/>
    <property type="match status" value="1"/>
</dbReference>
<dbReference type="EC" id="4.2.3.-" evidence="6"/>
<dbReference type="InterPro" id="IPR034686">
    <property type="entry name" value="Terpene_cyclase-like_2"/>
</dbReference>
<dbReference type="Pfam" id="PF19086">
    <property type="entry name" value="Terpene_syn_C_2"/>
    <property type="match status" value="1"/>
</dbReference>
<dbReference type="SUPFAM" id="SSF48576">
    <property type="entry name" value="Terpenoid synthases"/>
    <property type="match status" value="1"/>
</dbReference>
<organism evidence="8 9">
    <name type="scientific">Leucocoprinus leucothites</name>
    <dbReference type="NCBI Taxonomy" id="201217"/>
    <lineage>
        <taxon>Eukaryota</taxon>
        <taxon>Fungi</taxon>
        <taxon>Dikarya</taxon>
        <taxon>Basidiomycota</taxon>
        <taxon>Agaricomycotina</taxon>
        <taxon>Agaricomycetes</taxon>
        <taxon>Agaricomycetidae</taxon>
        <taxon>Agaricales</taxon>
        <taxon>Agaricineae</taxon>
        <taxon>Agaricaceae</taxon>
        <taxon>Leucocoprinus</taxon>
    </lineage>
</organism>
<dbReference type="GO" id="GO:0008299">
    <property type="term" value="P:isoprenoid biosynthetic process"/>
    <property type="evidence" value="ECO:0007669"/>
    <property type="project" value="UniProtKB-ARBA"/>
</dbReference>
<evidence type="ECO:0000256" key="5">
    <source>
        <dbReference type="ARBA" id="ARBA00023239"/>
    </source>
</evidence>
<dbReference type="AlphaFoldDB" id="A0A8H5G1U7"/>
<gene>
    <name evidence="8" type="ORF">D9756_006577</name>
</gene>
<evidence type="ECO:0000256" key="6">
    <source>
        <dbReference type="RuleBase" id="RU366034"/>
    </source>
</evidence>
<dbReference type="EMBL" id="JAACJO010000006">
    <property type="protein sequence ID" value="KAF5356800.1"/>
    <property type="molecule type" value="Genomic_DNA"/>
</dbReference>
<accession>A0A8H5G1U7</accession>
<dbReference type="InterPro" id="IPR008949">
    <property type="entry name" value="Isoprenoid_synthase_dom_sf"/>
</dbReference>
<dbReference type="OrthoDB" id="2861623at2759"/>
<feature type="region of interest" description="Disordered" evidence="7">
    <location>
        <begin position="345"/>
        <end position="399"/>
    </location>
</feature>
<dbReference type="SFLD" id="SFLDG01020">
    <property type="entry name" value="Terpene_Cyclase_Like_2"/>
    <property type="match status" value="1"/>
</dbReference>
<keyword evidence="5 6" id="KW-0456">Lyase</keyword>
<keyword evidence="9" id="KW-1185">Reference proteome</keyword>
<dbReference type="Proteomes" id="UP000559027">
    <property type="component" value="Unassembled WGS sequence"/>
</dbReference>
<dbReference type="GO" id="GO:0046872">
    <property type="term" value="F:metal ion binding"/>
    <property type="evidence" value="ECO:0007669"/>
    <property type="project" value="UniProtKB-KW"/>
</dbReference>
<name>A0A8H5G1U7_9AGAR</name>
<dbReference type="SFLD" id="SFLDS00005">
    <property type="entry name" value="Isoprenoid_Synthase_Type_I"/>
    <property type="match status" value="1"/>
</dbReference>
<evidence type="ECO:0000313" key="8">
    <source>
        <dbReference type="EMBL" id="KAF5356800.1"/>
    </source>
</evidence>
<keyword evidence="4 6" id="KW-0460">Magnesium</keyword>
<proteinExistence type="inferred from homology"/>
<comment type="caution">
    <text evidence="8">The sequence shown here is derived from an EMBL/GenBank/DDBJ whole genome shotgun (WGS) entry which is preliminary data.</text>
</comment>
<keyword evidence="3 6" id="KW-0479">Metal-binding</keyword>
<evidence type="ECO:0000313" key="9">
    <source>
        <dbReference type="Proteomes" id="UP000559027"/>
    </source>
</evidence>
<reference evidence="8 9" key="1">
    <citation type="journal article" date="2020" name="ISME J.">
        <title>Uncovering the hidden diversity of litter-decomposition mechanisms in mushroom-forming fungi.</title>
        <authorList>
            <person name="Floudas D."/>
            <person name="Bentzer J."/>
            <person name="Ahren D."/>
            <person name="Johansson T."/>
            <person name="Persson P."/>
            <person name="Tunlid A."/>
        </authorList>
    </citation>
    <scope>NUCLEOTIDE SEQUENCE [LARGE SCALE GENOMIC DNA]</scope>
    <source>
        <strain evidence="8 9">CBS 146.42</strain>
    </source>
</reference>
<sequence length="518" mass="57681">MASAANTASPKSFILPDLVSHCNFKLRVNRHRKQVTVETKKWLFQGDNLVGAKRVAYHGLNAGLLTAMTYPDAACPQLRVCNDFLTFLFHLDNLSDDMDNRGTRSVGEVVLNSLYHPFTYHSPVRIGRMTRNLYKRVILTASPGTQQRFIETMDFFFQSVTQQALDRATGVIPDLKSYIALRRDTSGCKPCWALIEYANNLKIPDEVMEHPTILALGEATNDLVTWSNDIFSYNVEQSKGDTHNMIPVVMNQRNLDLQSAVDFVGEMCKSAIDRFIAERANLPSWGPEIDRQVKTYVQGLADWIVGSLHWSFESTRYFGTSGRRIKQTRIVELLPLRPEARARAISLSSRPSPPPIKIPASVPSSNISTPTDSEPKTPSDVQPSTIPSKPPASDDVVPDPSLPVIETTDIIVSPTKKLPTPALARILTESLPKPAGLGSAVPASGAPIQPRSPEILSPAIGPLGNQRLAKDAFLQPFSFYSLTLWLFFTLIYQPTLTLLRVFSIHDVHTHPFCHYEYM</sequence>
<evidence type="ECO:0000256" key="7">
    <source>
        <dbReference type="SAM" id="MobiDB-lite"/>
    </source>
</evidence>
<evidence type="ECO:0000256" key="2">
    <source>
        <dbReference type="ARBA" id="ARBA00006333"/>
    </source>
</evidence>
<evidence type="ECO:0000256" key="1">
    <source>
        <dbReference type="ARBA" id="ARBA00001946"/>
    </source>
</evidence>
<evidence type="ECO:0000256" key="3">
    <source>
        <dbReference type="ARBA" id="ARBA00022723"/>
    </source>
</evidence>
<comment type="similarity">
    <text evidence="2 6">Belongs to the terpene synthase family.</text>
</comment>
<dbReference type="PANTHER" id="PTHR35201:SF4">
    <property type="entry name" value="BETA-PINACENE SYNTHASE-RELATED"/>
    <property type="match status" value="1"/>
</dbReference>
<dbReference type="GO" id="GO:0010333">
    <property type="term" value="F:terpene synthase activity"/>
    <property type="evidence" value="ECO:0007669"/>
    <property type="project" value="InterPro"/>
</dbReference>
<comment type="cofactor">
    <cofactor evidence="1 6">
        <name>Mg(2+)</name>
        <dbReference type="ChEBI" id="CHEBI:18420"/>
    </cofactor>
</comment>
<dbReference type="Gene3D" id="1.10.600.10">
    <property type="entry name" value="Farnesyl Diphosphate Synthase"/>
    <property type="match status" value="1"/>
</dbReference>